<dbReference type="PANTHER" id="PTHR38765:SF1">
    <property type="entry name" value="DUF484 DOMAIN-CONTAINING PROTEIN"/>
    <property type="match status" value="1"/>
</dbReference>
<organism evidence="1 2">
    <name type="scientific">Advenella kashmirensis</name>
    <dbReference type="NCBI Taxonomy" id="310575"/>
    <lineage>
        <taxon>Bacteria</taxon>
        <taxon>Pseudomonadati</taxon>
        <taxon>Pseudomonadota</taxon>
        <taxon>Betaproteobacteria</taxon>
        <taxon>Burkholderiales</taxon>
        <taxon>Alcaligenaceae</taxon>
    </lineage>
</organism>
<accession>A0A356LIB1</accession>
<evidence type="ECO:0000313" key="2">
    <source>
        <dbReference type="Proteomes" id="UP000264036"/>
    </source>
</evidence>
<dbReference type="EMBL" id="DOEK01000030">
    <property type="protein sequence ID" value="HBP30654.1"/>
    <property type="molecule type" value="Genomic_DNA"/>
</dbReference>
<evidence type="ECO:0000313" key="1">
    <source>
        <dbReference type="EMBL" id="HBP30654.1"/>
    </source>
</evidence>
<dbReference type="PANTHER" id="PTHR38765">
    <property type="entry name" value="DUF484 DOMAIN-CONTAINING PROTEIN"/>
    <property type="match status" value="1"/>
</dbReference>
<gene>
    <name evidence="1" type="ORF">DD666_14690</name>
</gene>
<comment type="caution">
    <text evidence="1">The sequence shown here is derived from an EMBL/GenBank/DDBJ whole genome shotgun (WGS) entry which is preliminary data.</text>
</comment>
<dbReference type="Pfam" id="PF04340">
    <property type="entry name" value="DUF484"/>
    <property type="match status" value="1"/>
</dbReference>
<sequence length="220" mass="24646">MSEAATLTAETVAQFLQDNPAFFDEHADIFSSLKVPHPHARNTLSLGERQILTLRTRNKELEWKLSELLHNANSNETISDHVTLWCTHMLAEQDPQRLPQRVVDGLRQEFDMLEVALRLWNLPALKDERFQGSDDMLQAFVAGLQKPYCGQEGYLPAHGWFDSKPGSVAMVPLTHEGRTIGVLAFAAEGSEHFKPDMGTTFLEILGKLASACLSRLNYTA</sequence>
<dbReference type="InterPro" id="IPR029016">
    <property type="entry name" value="GAF-like_dom_sf"/>
</dbReference>
<dbReference type="InterPro" id="IPR007435">
    <property type="entry name" value="DUF484"/>
</dbReference>
<dbReference type="SUPFAM" id="SSF55781">
    <property type="entry name" value="GAF domain-like"/>
    <property type="match status" value="1"/>
</dbReference>
<reference evidence="1 2" key="1">
    <citation type="journal article" date="2018" name="Nat. Biotechnol.">
        <title>A standardized bacterial taxonomy based on genome phylogeny substantially revises the tree of life.</title>
        <authorList>
            <person name="Parks D.H."/>
            <person name="Chuvochina M."/>
            <person name="Waite D.W."/>
            <person name="Rinke C."/>
            <person name="Skarshewski A."/>
            <person name="Chaumeil P.A."/>
            <person name="Hugenholtz P."/>
        </authorList>
    </citation>
    <scope>NUCLEOTIDE SEQUENCE [LARGE SCALE GENOMIC DNA]</scope>
    <source>
        <strain evidence="1">UBA10707</strain>
    </source>
</reference>
<name>A0A356LIB1_9BURK</name>
<dbReference type="Proteomes" id="UP000264036">
    <property type="component" value="Unassembled WGS sequence"/>
</dbReference>
<dbReference type="AlphaFoldDB" id="A0A356LIB1"/>
<protein>
    <submittedName>
        <fullName evidence="1">DUF484 domain-containing protein</fullName>
    </submittedName>
</protein>
<proteinExistence type="predicted"/>
<dbReference type="Gene3D" id="3.30.450.40">
    <property type="match status" value="1"/>
</dbReference>